<name>W2YCW9_PHYNI</name>
<gene>
    <name evidence="1" type="ORF">F442_18816</name>
</gene>
<dbReference type="OrthoDB" id="91236at2759"/>
<accession>W2YCW9</accession>
<dbReference type="Proteomes" id="UP000018948">
    <property type="component" value="Unassembled WGS sequence"/>
</dbReference>
<evidence type="ECO:0000313" key="1">
    <source>
        <dbReference type="EMBL" id="ETP32483.1"/>
    </source>
</evidence>
<reference evidence="1 2" key="1">
    <citation type="submission" date="2013-11" db="EMBL/GenBank/DDBJ databases">
        <title>The Genome Sequence of Phytophthora parasitica P10297.</title>
        <authorList>
            <consortium name="The Broad Institute Genomics Platform"/>
            <person name="Russ C."/>
            <person name="Tyler B."/>
            <person name="Panabieres F."/>
            <person name="Shan W."/>
            <person name="Tripathy S."/>
            <person name="Grunwald N."/>
            <person name="Machado M."/>
            <person name="Johnson C.S."/>
            <person name="Walker B."/>
            <person name="Young S.K."/>
            <person name="Zeng Q."/>
            <person name="Gargeya S."/>
            <person name="Fitzgerald M."/>
            <person name="Haas B."/>
            <person name="Abouelleil A."/>
            <person name="Allen A.W."/>
            <person name="Alvarado L."/>
            <person name="Arachchi H.M."/>
            <person name="Berlin A.M."/>
            <person name="Chapman S.B."/>
            <person name="Gainer-Dewar J."/>
            <person name="Goldberg J."/>
            <person name="Griggs A."/>
            <person name="Gujja S."/>
            <person name="Hansen M."/>
            <person name="Howarth C."/>
            <person name="Imamovic A."/>
            <person name="Ireland A."/>
            <person name="Larimer J."/>
            <person name="McCowan C."/>
            <person name="Murphy C."/>
            <person name="Pearson M."/>
            <person name="Poon T.W."/>
            <person name="Priest M."/>
            <person name="Roberts A."/>
            <person name="Saif S."/>
            <person name="Shea T."/>
            <person name="Sisk P."/>
            <person name="Sykes S."/>
            <person name="Wortman J."/>
            <person name="Nusbaum C."/>
            <person name="Birren B."/>
        </authorList>
    </citation>
    <scope>NUCLEOTIDE SEQUENCE [LARGE SCALE GENOMIC DNA]</scope>
    <source>
        <strain evidence="1 2">P10297</strain>
    </source>
</reference>
<comment type="caution">
    <text evidence="1">The sequence shown here is derived from an EMBL/GenBank/DDBJ whole genome shotgun (WGS) entry which is preliminary data.</text>
</comment>
<dbReference type="AlphaFoldDB" id="W2YCW9"/>
<evidence type="ECO:0000313" key="2">
    <source>
        <dbReference type="Proteomes" id="UP000018948"/>
    </source>
</evidence>
<organism evidence="1 2">
    <name type="scientific">Phytophthora nicotianae P10297</name>
    <dbReference type="NCBI Taxonomy" id="1317064"/>
    <lineage>
        <taxon>Eukaryota</taxon>
        <taxon>Sar</taxon>
        <taxon>Stramenopiles</taxon>
        <taxon>Oomycota</taxon>
        <taxon>Peronosporomycetes</taxon>
        <taxon>Peronosporales</taxon>
        <taxon>Peronosporaceae</taxon>
        <taxon>Phytophthora</taxon>
    </lineage>
</organism>
<protein>
    <submittedName>
        <fullName evidence="1">Uncharacterized protein</fullName>
    </submittedName>
</protein>
<dbReference type="EMBL" id="ANIY01003973">
    <property type="protein sequence ID" value="ETP32483.1"/>
    <property type="molecule type" value="Genomic_DNA"/>
</dbReference>
<proteinExistence type="predicted"/>
<sequence length="409" mass="45887">MMESPLDIYEEIGSAGREKRTALWVKEQRLTSVWCPEDSISIDLRSLEAIDNYKRIGERIAKDKGQDLSIVLNAITSVMSSKGDPRFIVLENSSGTGKTQMAFNLQTSGSCDVFYLPCAKVGDDAQLVYKAFSKRTVAFLGCINEAAEKLNEGSVAEFYGAKELRLYAFIVAALRGDESFRGLATSLEVEQGFREKKSSPSFFSSMNLLALGHPMLVMNGRSSKKDCVCSRSTSEMLEKTPWCVVIPLLPSTIVLDDEHSGDGDGRVSKAMLLTQLEWILQHSRPLFAILARQYMTKNGNFGTTPADRIRYLSDMTAKLARVIRSLKERGRPNEFFYRVADTCTNLIDSHFGCLEESEPFDLNLGSCGLLKDEENWKCSRKFPQLESDMLLHLILTGTMKWKRVSYYGQ</sequence>